<proteinExistence type="predicted"/>
<feature type="coiled-coil region" evidence="1">
    <location>
        <begin position="202"/>
        <end position="348"/>
    </location>
</feature>
<name>A0A0N1PBM4_LEPSE</name>
<keyword evidence="1" id="KW-0175">Coiled coil</keyword>
<dbReference type="Proteomes" id="UP000038009">
    <property type="component" value="Unassembled WGS sequence"/>
</dbReference>
<feature type="coiled-coil region" evidence="1">
    <location>
        <begin position="708"/>
        <end position="735"/>
    </location>
</feature>
<organism evidence="2 3">
    <name type="scientific">Leptomonas seymouri</name>
    <dbReference type="NCBI Taxonomy" id="5684"/>
    <lineage>
        <taxon>Eukaryota</taxon>
        <taxon>Discoba</taxon>
        <taxon>Euglenozoa</taxon>
        <taxon>Kinetoplastea</taxon>
        <taxon>Metakinetoplastina</taxon>
        <taxon>Trypanosomatida</taxon>
        <taxon>Trypanosomatidae</taxon>
        <taxon>Leishmaniinae</taxon>
        <taxon>Leptomonas</taxon>
    </lineage>
</organism>
<dbReference type="VEuPathDB" id="TriTrypDB:Lsey_0122_0130"/>
<evidence type="ECO:0000313" key="3">
    <source>
        <dbReference type="Proteomes" id="UP000038009"/>
    </source>
</evidence>
<dbReference type="EMBL" id="LJSK01000122">
    <property type="protein sequence ID" value="KPI86625.1"/>
    <property type="molecule type" value="Genomic_DNA"/>
</dbReference>
<protein>
    <submittedName>
        <fullName evidence="2">Uncharacterized protein</fullName>
    </submittedName>
</protein>
<sequence length="853" mass="96735">MSQKQDRINEVLAERISQLENELHAALNAKERAEKETRLVKDEAYEVVGQWSAENTELRTKLSALEDNYVTAQATLKNREDTVGCLKEELTVSQQLASQYSLVIEELRQEKADLLKRNEELDKDLSIAHCTIATSAQQIGDFERLVSKFEVELKDLIAARSKDEQIIGDLRKSLASASSENRILRQAGEDVSLSTGKLLERVNKLKDENDSLIRTRDRLLSEAASYKLQAQKAEQDAKLQNERVEDLSSDLATAASEVQRLNAVKEEFEKRLSDASLSLHVLETTAAQQLDLIQNLENDIQELRDGSVTAEKMIDDLRGELDYSKHQVEELTKEKEDLETEFMTVKECYSNALLEFDDYKRDNTKIIDALKNEHGLVEKNFVDRLSLVEQNYAAAWSSVQDLAGALHAQQSSEFTKKESIEHHAILLEQQASWTNILEQRHSAVCQHLHKALDTVERTSSRLYEVKQAATRDAEQLNTVTNRYRASEQALSEQRKAFSALEAQLSQVNARLKENAMERDVLAKDNEWLKTQVESMREELGELDEILSSNLNEMREENERLQLENEGLQQKLTSLNERETQNGELVRKLVSDAAGLEGELRAQTKTLEITEAELQASKAQVENVSTSLHFLQKRAEELDTLNVELLKTNSSLSSQVAELQERIGSLDAKLSLALSDKRKESEAIKVKLNAYAEKYEAADQLLCVEIAAKKEAEAAVLTTKEQNSKLRAALDELKIRCASDATSIKELLTERDDLMRDRDIIVEKYNKLHDAFRNVRKEAHGKVADELRRVMDLAVSQEAELQTLRQQNITLKKSVSMFVESAQPKAEAIFTERLNLTEGPLRHPKKRSIANTNE</sequence>
<accession>A0A0N1PBM4</accession>
<dbReference type="OrthoDB" id="271812at2759"/>
<dbReference type="OMA" id="MFVESAQ"/>
<reference evidence="2 3" key="1">
    <citation type="journal article" date="2015" name="PLoS Pathog.">
        <title>Leptomonas seymouri: Adaptations to the Dixenous Life Cycle Analyzed by Genome Sequencing, Transcriptome Profiling and Co-infection with Leishmania donovani.</title>
        <authorList>
            <person name="Kraeva N."/>
            <person name="Butenko A."/>
            <person name="Hlavacova J."/>
            <person name="Kostygov A."/>
            <person name="Myskova J."/>
            <person name="Grybchuk D."/>
            <person name="Lestinova T."/>
            <person name="Votypka J."/>
            <person name="Volf P."/>
            <person name="Opperdoes F."/>
            <person name="Flegontov P."/>
            <person name="Lukes J."/>
            <person name="Yurchenko V."/>
        </authorList>
    </citation>
    <scope>NUCLEOTIDE SEQUENCE [LARGE SCALE GENOMIC DNA]</scope>
    <source>
        <strain evidence="2 3">ATCC 30220</strain>
    </source>
</reference>
<feature type="coiled-coil region" evidence="1">
    <location>
        <begin position="2"/>
        <end position="124"/>
    </location>
</feature>
<comment type="caution">
    <text evidence="2">The sequence shown here is derived from an EMBL/GenBank/DDBJ whole genome shotgun (WGS) entry which is preliminary data.</text>
</comment>
<dbReference type="AlphaFoldDB" id="A0A0N1PBM4"/>
<evidence type="ECO:0000313" key="2">
    <source>
        <dbReference type="EMBL" id="KPI86625.1"/>
    </source>
</evidence>
<keyword evidence="3" id="KW-1185">Reference proteome</keyword>
<gene>
    <name evidence="2" type="ORF">ABL78_4303</name>
</gene>
<feature type="coiled-coil region" evidence="1">
    <location>
        <begin position="543"/>
        <end position="668"/>
    </location>
</feature>
<feature type="coiled-coil region" evidence="1">
    <location>
        <begin position="483"/>
        <end position="510"/>
    </location>
</feature>
<evidence type="ECO:0000256" key="1">
    <source>
        <dbReference type="SAM" id="Coils"/>
    </source>
</evidence>